<evidence type="ECO:0000313" key="3">
    <source>
        <dbReference type="EMBL" id="KIM99712.1"/>
    </source>
</evidence>
<reference evidence="4" key="2">
    <citation type="submission" date="2015-01" db="EMBL/GenBank/DDBJ databases">
        <title>Evolutionary Origins and Diversification of the Mycorrhizal Mutualists.</title>
        <authorList>
            <consortium name="DOE Joint Genome Institute"/>
            <consortium name="Mycorrhizal Genomics Consortium"/>
            <person name="Kohler A."/>
            <person name="Kuo A."/>
            <person name="Nagy L.G."/>
            <person name="Floudas D."/>
            <person name="Copeland A."/>
            <person name="Barry K.W."/>
            <person name="Cichocki N."/>
            <person name="Veneault-Fourrey C."/>
            <person name="LaButti K."/>
            <person name="Lindquist E.A."/>
            <person name="Lipzen A."/>
            <person name="Lundell T."/>
            <person name="Morin E."/>
            <person name="Murat C."/>
            <person name="Riley R."/>
            <person name="Ohm R."/>
            <person name="Sun H."/>
            <person name="Tunlid A."/>
            <person name="Henrissat B."/>
            <person name="Grigoriev I.V."/>
            <person name="Hibbett D.S."/>
            <person name="Martin F."/>
        </authorList>
    </citation>
    <scope>NUCLEOTIDE SEQUENCE [LARGE SCALE GENOMIC DNA]</scope>
    <source>
        <strain evidence="4">Zn</strain>
    </source>
</reference>
<proteinExistence type="inferred from homology"/>
<dbReference type="InParanoid" id="A0A0C3DCP6"/>
<accession>A0A0C3DCP6</accession>
<evidence type="ECO:0000256" key="1">
    <source>
        <dbReference type="ARBA" id="ARBA00006439"/>
    </source>
</evidence>
<dbReference type="InterPro" id="IPR023213">
    <property type="entry name" value="CAT-like_dom_sf"/>
</dbReference>
<protein>
    <recommendedName>
        <fullName evidence="5">Condensation domain-containing protein</fullName>
    </recommendedName>
</protein>
<dbReference type="EMBL" id="KN832878">
    <property type="protein sequence ID" value="KIM99712.1"/>
    <property type="molecule type" value="Genomic_DNA"/>
</dbReference>
<sequence length="521" mass="58198">MALPPFAPLDVSSYKWHQTSQPGTWERRACGIENLDGLELPNKKGHNDFHITVTSHFHDQSLTLDKLTRSIKHVWRRIRFYHPQIACAPLWREGQLFLTYRDPENDDEVTRWVDRTVNIELSGKRALEVQRGLEEKRRAAGSSIQSSDPASIYIIPSASMAADKTSSTDVTFLFHLNHIFLDGSGAYTLIGLVLQDLASELCSPTERPTSFKWENSVQYLPPPFIEIISPDQHLSGPSFESALQTALADTMASQSSWGLKPTGVVNGVARNEFLVISTIETDRVKSAARKAGLNITHLAHAAVFLVGLEANPPTEGSQRSNIASYFALDDRQYINEKLSQHRRQYLPNCHGHGNIKLDNIQEYTLGPRATPGDIRRKLIAVATKIKDGYDSCARRPCRVSAGLAFMEMLAGMLAANPNPPDTPMTTPLLIGDGVYDRWIPPEIANPSTKAPVISNTDVRLYANNYQTFPSFHTWSFRSRCTLSVQFDDGFYTTTDMRNYLQNLANMLLLFADGKGSDNSML</sequence>
<gene>
    <name evidence="3" type="ORF">OIDMADRAFT_146329</name>
</gene>
<organism evidence="3 4">
    <name type="scientific">Oidiodendron maius (strain Zn)</name>
    <dbReference type="NCBI Taxonomy" id="913774"/>
    <lineage>
        <taxon>Eukaryota</taxon>
        <taxon>Fungi</taxon>
        <taxon>Dikarya</taxon>
        <taxon>Ascomycota</taxon>
        <taxon>Pezizomycotina</taxon>
        <taxon>Leotiomycetes</taxon>
        <taxon>Leotiomycetes incertae sedis</taxon>
        <taxon>Myxotrichaceae</taxon>
        <taxon>Oidiodendron</taxon>
    </lineage>
</organism>
<evidence type="ECO:0000313" key="4">
    <source>
        <dbReference type="Proteomes" id="UP000054321"/>
    </source>
</evidence>
<dbReference type="InterPro" id="IPR009992">
    <property type="entry name" value="Tri3/Sat12/Sat16/Mac1"/>
</dbReference>
<dbReference type="OrthoDB" id="2548233at2759"/>
<dbReference type="Gene3D" id="3.30.559.10">
    <property type="entry name" value="Chloramphenicol acetyltransferase-like domain"/>
    <property type="match status" value="1"/>
</dbReference>
<dbReference type="GO" id="GO:0043386">
    <property type="term" value="P:mycotoxin biosynthetic process"/>
    <property type="evidence" value="ECO:0007669"/>
    <property type="project" value="InterPro"/>
</dbReference>
<dbReference type="PANTHER" id="PTHR42034">
    <property type="entry name" value="CHROMOSOME 7, WHOLE GENOME SHOTGUN SEQUENCE-RELATED"/>
    <property type="match status" value="1"/>
</dbReference>
<comment type="similarity">
    <text evidence="1">Belongs to the trichothecene O-acetyltransferase family.</text>
</comment>
<evidence type="ECO:0000256" key="2">
    <source>
        <dbReference type="ARBA" id="ARBA00022679"/>
    </source>
</evidence>
<dbReference type="AlphaFoldDB" id="A0A0C3DCP6"/>
<dbReference type="Gene3D" id="3.30.559.30">
    <property type="entry name" value="Nonribosomal peptide synthetase, condensation domain"/>
    <property type="match status" value="1"/>
</dbReference>
<reference evidence="3 4" key="1">
    <citation type="submission" date="2014-04" db="EMBL/GenBank/DDBJ databases">
        <authorList>
            <consortium name="DOE Joint Genome Institute"/>
            <person name="Kuo A."/>
            <person name="Martino E."/>
            <person name="Perotto S."/>
            <person name="Kohler A."/>
            <person name="Nagy L.G."/>
            <person name="Floudas D."/>
            <person name="Copeland A."/>
            <person name="Barry K.W."/>
            <person name="Cichocki N."/>
            <person name="Veneault-Fourrey C."/>
            <person name="LaButti K."/>
            <person name="Lindquist E.A."/>
            <person name="Lipzen A."/>
            <person name="Lundell T."/>
            <person name="Morin E."/>
            <person name="Murat C."/>
            <person name="Sun H."/>
            <person name="Tunlid A."/>
            <person name="Henrissat B."/>
            <person name="Grigoriev I.V."/>
            <person name="Hibbett D.S."/>
            <person name="Martin F."/>
            <person name="Nordberg H.P."/>
            <person name="Cantor M.N."/>
            <person name="Hua S.X."/>
        </authorList>
    </citation>
    <scope>NUCLEOTIDE SEQUENCE [LARGE SCALE GENOMIC DNA]</scope>
    <source>
        <strain evidence="3 4">Zn</strain>
    </source>
</reference>
<keyword evidence="4" id="KW-1185">Reference proteome</keyword>
<dbReference type="HOGENOM" id="CLU_552125_0_0_1"/>
<dbReference type="PANTHER" id="PTHR42034:SF1">
    <property type="entry name" value="CONDENSATION DOMAIN-CONTAINING PROTEIN"/>
    <property type="match status" value="1"/>
</dbReference>
<name>A0A0C3DCP6_OIDMZ</name>
<dbReference type="GO" id="GO:0016407">
    <property type="term" value="F:acetyltransferase activity"/>
    <property type="evidence" value="ECO:0007669"/>
    <property type="project" value="InterPro"/>
</dbReference>
<keyword evidence="2" id="KW-0808">Transferase</keyword>
<dbReference type="Proteomes" id="UP000054321">
    <property type="component" value="Unassembled WGS sequence"/>
</dbReference>
<evidence type="ECO:0008006" key="5">
    <source>
        <dbReference type="Google" id="ProtNLM"/>
    </source>
</evidence>
<dbReference type="Pfam" id="PF07428">
    <property type="entry name" value="Tri3"/>
    <property type="match status" value="1"/>
</dbReference>